<proteinExistence type="predicted"/>
<reference evidence="2" key="1">
    <citation type="journal article" date="2013" name="Science">
        <title>The Amborella genome and the evolution of flowering plants.</title>
        <authorList>
            <consortium name="Amborella Genome Project"/>
        </authorList>
    </citation>
    <scope>NUCLEOTIDE SEQUENCE [LARGE SCALE GENOMIC DNA]</scope>
</reference>
<gene>
    <name evidence="1" type="ORF">AMTR_s00141p00055890</name>
</gene>
<accession>W1PAR5</accession>
<dbReference type="Gramene" id="ERN06997">
    <property type="protein sequence ID" value="ERN06997"/>
    <property type="gene ID" value="AMTR_s00141p00055890"/>
</dbReference>
<dbReference type="AlphaFoldDB" id="W1PAR5"/>
<dbReference type="HOGENOM" id="CLU_1962561_0_0_1"/>
<dbReference type="Proteomes" id="UP000017836">
    <property type="component" value="Unassembled WGS sequence"/>
</dbReference>
<organism evidence="1 2">
    <name type="scientific">Amborella trichopoda</name>
    <dbReference type="NCBI Taxonomy" id="13333"/>
    <lineage>
        <taxon>Eukaryota</taxon>
        <taxon>Viridiplantae</taxon>
        <taxon>Streptophyta</taxon>
        <taxon>Embryophyta</taxon>
        <taxon>Tracheophyta</taxon>
        <taxon>Spermatophyta</taxon>
        <taxon>Magnoliopsida</taxon>
        <taxon>Amborellales</taxon>
        <taxon>Amborellaceae</taxon>
        <taxon>Amborella</taxon>
    </lineage>
</organism>
<evidence type="ECO:0000313" key="2">
    <source>
        <dbReference type="Proteomes" id="UP000017836"/>
    </source>
</evidence>
<protein>
    <submittedName>
        <fullName evidence="1">Uncharacterized protein</fullName>
    </submittedName>
</protein>
<evidence type="ECO:0000313" key="1">
    <source>
        <dbReference type="EMBL" id="ERN06997.1"/>
    </source>
</evidence>
<name>W1PAR5_AMBTC</name>
<dbReference type="EMBL" id="KI393843">
    <property type="protein sequence ID" value="ERN06997.1"/>
    <property type="molecule type" value="Genomic_DNA"/>
</dbReference>
<sequence length="128" mass="14317">MCKISSSWFVTFEGADISFDDSLQACLMTPFKRVNLSPPCCHHGIASLLLSPPGTLQLHLMCSSGPSKLRQRGAWHDPVHLVNSQPSFQSSKKRGQANGRLRGRLRWLSLTLRHMNHLTLLLGQIKTK</sequence>
<keyword evidence="2" id="KW-1185">Reference proteome</keyword>